<dbReference type="Proteomes" id="UP001266305">
    <property type="component" value="Unassembled WGS sequence"/>
</dbReference>
<sequence>MFETFNTMYVAIQAMLSLYASSCTTGIMMDSGDRVTHTMPIYEGFALPHAILRLDLAGWDLTDYIVKILTECSYSFTTTAEWEIVCDIKEKLCYVALDFRKDMAMVVSSSSLKKSYELPNGQVITISNEQFRCPEALF</sequence>
<dbReference type="Pfam" id="PF00022">
    <property type="entry name" value="Actin"/>
    <property type="match status" value="1"/>
</dbReference>
<comment type="caution">
    <text evidence="1">The sequence shown here is derived from an EMBL/GenBank/DDBJ whole genome shotgun (WGS) entry which is preliminary data.</text>
</comment>
<dbReference type="Gene3D" id="3.30.420.40">
    <property type="match status" value="2"/>
</dbReference>
<accession>A0ABQ9UDB6</accession>
<gene>
    <name evidence="1" type="ORF">P7K49_028020</name>
</gene>
<reference evidence="1 2" key="1">
    <citation type="submission" date="2023-05" db="EMBL/GenBank/DDBJ databases">
        <title>B98-5 Cell Line De Novo Hybrid Assembly: An Optical Mapping Approach.</title>
        <authorList>
            <person name="Kananen K."/>
            <person name="Auerbach J.A."/>
            <person name="Kautto E."/>
            <person name="Blachly J.S."/>
        </authorList>
    </citation>
    <scope>NUCLEOTIDE SEQUENCE [LARGE SCALE GENOMIC DNA]</scope>
    <source>
        <strain evidence="1">B95-8</strain>
        <tissue evidence="1">Cell line</tissue>
    </source>
</reference>
<dbReference type="Gene3D" id="3.90.640.10">
    <property type="entry name" value="Actin, Chain A, domain 4"/>
    <property type="match status" value="1"/>
</dbReference>
<evidence type="ECO:0000313" key="1">
    <source>
        <dbReference type="EMBL" id="KAK2094282.1"/>
    </source>
</evidence>
<dbReference type="InterPro" id="IPR004000">
    <property type="entry name" value="Actin"/>
</dbReference>
<proteinExistence type="predicted"/>
<organism evidence="1 2">
    <name type="scientific">Saguinus oedipus</name>
    <name type="common">Cotton-top tamarin</name>
    <name type="synonym">Oedipomidas oedipus</name>
    <dbReference type="NCBI Taxonomy" id="9490"/>
    <lineage>
        <taxon>Eukaryota</taxon>
        <taxon>Metazoa</taxon>
        <taxon>Chordata</taxon>
        <taxon>Craniata</taxon>
        <taxon>Vertebrata</taxon>
        <taxon>Euteleostomi</taxon>
        <taxon>Mammalia</taxon>
        <taxon>Eutheria</taxon>
        <taxon>Euarchontoglires</taxon>
        <taxon>Primates</taxon>
        <taxon>Haplorrhini</taxon>
        <taxon>Platyrrhini</taxon>
        <taxon>Cebidae</taxon>
        <taxon>Callitrichinae</taxon>
        <taxon>Saguinus</taxon>
    </lineage>
</organism>
<keyword evidence="2" id="KW-1185">Reference proteome</keyword>
<dbReference type="EMBL" id="JASSZA010000014">
    <property type="protein sequence ID" value="KAK2094282.1"/>
    <property type="molecule type" value="Genomic_DNA"/>
</dbReference>
<dbReference type="PANTHER" id="PTHR11937">
    <property type="entry name" value="ACTIN"/>
    <property type="match status" value="1"/>
</dbReference>
<dbReference type="PRINTS" id="PR00190">
    <property type="entry name" value="ACTIN"/>
</dbReference>
<dbReference type="SUPFAM" id="SSF53067">
    <property type="entry name" value="Actin-like ATPase domain"/>
    <property type="match status" value="1"/>
</dbReference>
<name>A0ABQ9UDB6_SAGOE</name>
<dbReference type="InterPro" id="IPR043129">
    <property type="entry name" value="ATPase_NBD"/>
</dbReference>
<evidence type="ECO:0000313" key="2">
    <source>
        <dbReference type="Proteomes" id="UP001266305"/>
    </source>
</evidence>
<protein>
    <submittedName>
        <fullName evidence="1">Uncharacterized protein</fullName>
    </submittedName>
</protein>